<accession>A0A5B6W6L1</accession>
<feature type="domain" description="Tf2-1-like SH3-like" evidence="1">
    <location>
        <begin position="28"/>
        <end position="72"/>
    </location>
</feature>
<sequence>MKQFADRHHSERSFNVGDLVYLLRRVINQRLSPKYYSPFPVLKKVRAVAYTLQLPPGSRIHPTFHVPQLKKHIGSSPAQAHLPLHDDHGAMQKEPVKIVDRRIVKKGNQAVKEVQRLITAARDHALTLQQESDLSLSIELFCYVVLLESWFNHKSDTDVMLDFDKPMVKFVKAMILC</sequence>
<dbReference type="PANTHER" id="PTHR46148">
    <property type="entry name" value="CHROMO DOMAIN-CONTAINING PROTEIN"/>
    <property type="match status" value="1"/>
</dbReference>
<comment type="caution">
    <text evidence="2">The sequence shown here is derived from an EMBL/GenBank/DDBJ whole genome shotgun (WGS) entry which is preliminary data.</text>
</comment>
<dbReference type="AlphaFoldDB" id="A0A5B6W6L1"/>
<proteinExistence type="predicted"/>
<dbReference type="EMBL" id="SMMG02000004">
    <property type="protein sequence ID" value="KAA3476894.1"/>
    <property type="molecule type" value="Genomic_DNA"/>
</dbReference>
<organism evidence="2 3">
    <name type="scientific">Gossypium australe</name>
    <dbReference type="NCBI Taxonomy" id="47621"/>
    <lineage>
        <taxon>Eukaryota</taxon>
        <taxon>Viridiplantae</taxon>
        <taxon>Streptophyta</taxon>
        <taxon>Embryophyta</taxon>
        <taxon>Tracheophyta</taxon>
        <taxon>Spermatophyta</taxon>
        <taxon>Magnoliopsida</taxon>
        <taxon>eudicotyledons</taxon>
        <taxon>Gunneridae</taxon>
        <taxon>Pentapetalae</taxon>
        <taxon>rosids</taxon>
        <taxon>malvids</taxon>
        <taxon>Malvales</taxon>
        <taxon>Malvaceae</taxon>
        <taxon>Malvoideae</taxon>
        <taxon>Gossypium</taxon>
    </lineage>
</organism>
<evidence type="ECO:0000259" key="1">
    <source>
        <dbReference type="Pfam" id="PF24626"/>
    </source>
</evidence>
<gene>
    <name evidence="2" type="ORF">EPI10_010826</name>
</gene>
<dbReference type="OrthoDB" id="5554229at2759"/>
<keyword evidence="3" id="KW-1185">Reference proteome</keyword>
<name>A0A5B6W6L1_9ROSI</name>
<dbReference type="Proteomes" id="UP000325315">
    <property type="component" value="Unassembled WGS sequence"/>
</dbReference>
<reference evidence="3" key="1">
    <citation type="journal article" date="2019" name="Plant Biotechnol. J.">
        <title>Genome sequencing of the Australian wild diploid species Gossypium australe highlights disease resistance and delayed gland morphogenesis.</title>
        <authorList>
            <person name="Cai Y."/>
            <person name="Cai X."/>
            <person name="Wang Q."/>
            <person name="Wang P."/>
            <person name="Zhang Y."/>
            <person name="Cai C."/>
            <person name="Xu Y."/>
            <person name="Wang K."/>
            <person name="Zhou Z."/>
            <person name="Wang C."/>
            <person name="Geng S."/>
            <person name="Li B."/>
            <person name="Dong Q."/>
            <person name="Hou Y."/>
            <person name="Wang H."/>
            <person name="Ai P."/>
            <person name="Liu Z."/>
            <person name="Yi F."/>
            <person name="Sun M."/>
            <person name="An G."/>
            <person name="Cheng J."/>
            <person name="Zhang Y."/>
            <person name="Shi Q."/>
            <person name="Xie Y."/>
            <person name="Shi X."/>
            <person name="Chang Y."/>
            <person name="Huang F."/>
            <person name="Chen Y."/>
            <person name="Hong S."/>
            <person name="Mi L."/>
            <person name="Sun Q."/>
            <person name="Zhang L."/>
            <person name="Zhou B."/>
            <person name="Peng R."/>
            <person name="Zhang X."/>
            <person name="Liu F."/>
        </authorList>
    </citation>
    <scope>NUCLEOTIDE SEQUENCE [LARGE SCALE GENOMIC DNA]</scope>
    <source>
        <strain evidence="3">cv. PA1801</strain>
    </source>
</reference>
<dbReference type="InterPro" id="IPR056924">
    <property type="entry name" value="SH3_Tf2-1"/>
</dbReference>
<evidence type="ECO:0000313" key="2">
    <source>
        <dbReference type="EMBL" id="KAA3476894.1"/>
    </source>
</evidence>
<dbReference type="Pfam" id="PF24626">
    <property type="entry name" value="SH3_Tf2-1"/>
    <property type="match status" value="1"/>
</dbReference>
<dbReference type="PANTHER" id="PTHR46148:SF52">
    <property type="entry name" value="OS04G0603800 PROTEIN"/>
    <property type="match status" value="1"/>
</dbReference>
<protein>
    <submittedName>
        <fullName evidence="2">BSD domain-containing protein 1-A-like</fullName>
    </submittedName>
</protein>
<evidence type="ECO:0000313" key="3">
    <source>
        <dbReference type="Proteomes" id="UP000325315"/>
    </source>
</evidence>